<dbReference type="SUPFAM" id="SSF50978">
    <property type="entry name" value="WD40 repeat-like"/>
    <property type="match status" value="1"/>
</dbReference>
<dbReference type="InterPro" id="IPR019775">
    <property type="entry name" value="WD40_repeat_CS"/>
</dbReference>
<dbReference type="PROSITE" id="PS50082">
    <property type="entry name" value="WD_REPEATS_2"/>
    <property type="match status" value="1"/>
</dbReference>
<dbReference type="PROSITE" id="PS00678">
    <property type="entry name" value="WD_REPEATS_1"/>
    <property type="match status" value="1"/>
</dbReference>
<dbReference type="GeneID" id="107224074"/>
<dbReference type="InterPro" id="IPR015943">
    <property type="entry name" value="WD40/YVTN_repeat-like_dom_sf"/>
</dbReference>
<accession>A0A6J0BYR2</accession>
<feature type="repeat" description="WD" evidence="3">
    <location>
        <begin position="128"/>
        <end position="170"/>
    </location>
</feature>
<proteinExistence type="predicted"/>
<evidence type="ECO:0000256" key="3">
    <source>
        <dbReference type="PROSITE-ProRule" id="PRU00221"/>
    </source>
</evidence>
<sequence length="305" mass="34308">MLAAGISDGTVRMFKINSGQYVTALRDAEMRQHPGPTTAIRHRPVNRSYPITQTLTATYATGCVKCWHYPTGQCLYTIRERRQTLGLGYHPFLPKFVTVGDDTNIYLYDEETKIQERVFHASNAPDMMNGHTSRVFCACFNPKSAHELISGGWDDTVQFWDTRQPYATRHISGVHMCGDGIDISKTGKEILTCAWQRKNPLQLWDYGSGKLMVTIEPDVFNSQLYCGKYINNLFIICGGGVTNLLRVVDLRSHTTVGSIRNFPGAVFDLAIGPTKRIKRSKINDMPLLPRMAFCSAKKIYEIDVG</sequence>
<dbReference type="OrthoDB" id="10251741at2759"/>
<name>A0A6J0BYR2_NEOLC</name>
<keyword evidence="4" id="KW-1185">Reference proteome</keyword>
<dbReference type="InParanoid" id="A0A6J0BYR2"/>
<dbReference type="PANTHER" id="PTHR47822">
    <property type="entry name" value="CARBOHYDRATE BINDING DOMAIN CONTAINING PROTEIN"/>
    <property type="match status" value="1"/>
</dbReference>
<keyword evidence="1 3" id="KW-0853">WD repeat</keyword>
<dbReference type="InterPro" id="IPR036322">
    <property type="entry name" value="WD40_repeat_dom_sf"/>
</dbReference>
<evidence type="ECO:0000313" key="4">
    <source>
        <dbReference type="Proteomes" id="UP000829291"/>
    </source>
</evidence>
<dbReference type="RefSeq" id="XP_015519475.2">
    <property type="nucleotide sequence ID" value="XM_015663989.2"/>
</dbReference>
<dbReference type="InterPro" id="IPR001680">
    <property type="entry name" value="WD40_rpt"/>
</dbReference>
<dbReference type="PANTHER" id="PTHR47822:SF2">
    <property type="entry name" value="F-BOX AND WD-40 DOMAIN PROTEIN 7"/>
    <property type="match status" value="1"/>
</dbReference>
<dbReference type="SMART" id="SM00320">
    <property type="entry name" value="WD40"/>
    <property type="match status" value="3"/>
</dbReference>
<dbReference type="Pfam" id="PF00400">
    <property type="entry name" value="WD40"/>
    <property type="match status" value="1"/>
</dbReference>
<dbReference type="KEGG" id="nlo:107224074"/>
<evidence type="ECO:0000313" key="5">
    <source>
        <dbReference type="RefSeq" id="XP_015519475.2"/>
    </source>
</evidence>
<evidence type="ECO:0000256" key="1">
    <source>
        <dbReference type="ARBA" id="ARBA00022574"/>
    </source>
</evidence>
<reference evidence="5" key="1">
    <citation type="submission" date="2025-08" db="UniProtKB">
        <authorList>
            <consortium name="RefSeq"/>
        </authorList>
    </citation>
    <scope>IDENTIFICATION</scope>
    <source>
        <tissue evidence="5">Thorax and Abdomen</tissue>
    </source>
</reference>
<dbReference type="Gene3D" id="2.130.10.10">
    <property type="entry name" value="YVTN repeat-like/Quinoprotein amine dehydrogenase"/>
    <property type="match status" value="1"/>
</dbReference>
<dbReference type="Proteomes" id="UP000829291">
    <property type="component" value="Chromosome 5"/>
</dbReference>
<gene>
    <name evidence="5" type="primary">LOC107224074</name>
</gene>
<evidence type="ECO:0000256" key="2">
    <source>
        <dbReference type="ARBA" id="ARBA00022737"/>
    </source>
</evidence>
<protein>
    <submittedName>
        <fullName evidence="5">Uncharacterized WD repeat-containing protein alr2800-like</fullName>
    </submittedName>
</protein>
<dbReference type="PROSITE" id="PS50294">
    <property type="entry name" value="WD_REPEATS_REGION"/>
    <property type="match status" value="1"/>
</dbReference>
<keyword evidence="2" id="KW-0677">Repeat</keyword>
<organism evidence="5">
    <name type="scientific">Neodiprion lecontei</name>
    <name type="common">Redheaded pine sawfly</name>
    <dbReference type="NCBI Taxonomy" id="441921"/>
    <lineage>
        <taxon>Eukaryota</taxon>
        <taxon>Metazoa</taxon>
        <taxon>Ecdysozoa</taxon>
        <taxon>Arthropoda</taxon>
        <taxon>Hexapoda</taxon>
        <taxon>Insecta</taxon>
        <taxon>Pterygota</taxon>
        <taxon>Neoptera</taxon>
        <taxon>Endopterygota</taxon>
        <taxon>Hymenoptera</taxon>
        <taxon>Tenthredinoidea</taxon>
        <taxon>Diprionidae</taxon>
        <taxon>Diprioninae</taxon>
        <taxon>Neodiprion</taxon>
    </lineage>
</organism>
<dbReference type="AlphaFoldDB" id="A0A6J0BYR2"/>